<feature type="transmembrane region" description="Helical" evidence="2">
    <location>
        <begin position="6"/>
        <end position="24"/>
    </location>
</feature>
<evidence type="ECO:0000256" key="1">
    <source>
        <dbReference type="SAM" id="MobiDB-lite"/>
    </source>
</evidence>
<evidence type="ECO:0000313" key="4">
    <source>
        <dbReference type="Proteomes" id="UP000078486"/>
    </source>
</evidence>
<protein>
    <submittedName>
        <fullName evidence="3">Uncharacterized protein</fullName>
    </submittedName>
</protein>
<comment type="caution">
    <text evidence="3">The sequence shown here is derived from an EMBL/GenBank/DDBJ whole genome shotgun (WGS) entry which is preliminary data.</text>
</comment>
<dbReference type="AlphaFoldDB" id="A0A178IPC5"/>
<dbReference type="RefSeq" id="WP_068768492.1">
    <property type="nucleotide sequence ID" value="NZ_CP109796.1"/>
</dbReference>
<dbReference type="EMBL" id="LRRQ01000015">
    <property type="protein sequence ID" value="OAM91723.1"/>
    <property type="molecule type" value="Genomic_DNA"/>
</dbReference>
<organism evidence="3 4">
    <name type="scientific">Termitidicoccus mucosus</name>
    <dbReference type="NCBI Taxonomy" id="1184151"/>
    <lineage>
        <taxon>Bacteria</taxon>
        <taxon>Pseudomonadati</taxon>
        <taxon>Verrucomicrobiota</taxon>
        <taxon>Opitutia</taxon>
        <taxon>Opitutales</taxon>
        <taxon>Opitutaceae</taxon>
        <taxon>Termitidicoccus</taxon>
    </lineage>
</organism>
<feature type="region of interest" description="Disordered" evidence="1">
    <location>
        <begin position="45"/>
        <end position="71"/>
    </location>
</feature>
<reference evidence="3 4" key="1">
    <citation type="submission" date="2016-01" db="EMBL/GenBank/DDBJ databases">
        <title>High potential of lignocellulose degradation of a new Verrucomicrobia species.</title>
        <authorList>
            <person name="Wang Y."/>
            <person name="Shi Y."/>
            <person name="Qiu Z."/>
            <person name="Liu S."/>
            <person name="Yang H."/>
        </authorList>
    </citation>
    <scope>NUCLEOTIDE SEQUENCE [LARGE SCALE GENOMIC DNA]</scope>
    <source>
        <strain evidence="3 4">TSB47</strain>
    </source>
</reference>
<proteinExistence type="predicted"/>
<evidence type="ECO:0000313" key="3">
    <source>
        <dbReference type="EMBL" id="OAM91723.1"/>
    </source>
</evidence>
<dbReference type="Proteomes" id="UP000078486">
    <property type="component" value="Unassembled WGS sequence"/>
</dbReference>
<accession>A0A178IPC5</accession>
<dbReference type="OrthoDB" id="199717at2"/>
<gene>
    <name evidence="3" type="ORF">AW736_01400</name>
</gene>
<keyword evidence="2" id="KW-0472">Membrane</keyword>
<name>A0A178IPC5_9BACT</name>
<keyword evidence="2" id="KW-1133">Transmembrane helix</keyword>
<keyword evidence="4" id="KW-1185">Reference proteome</keyword>
<sequence length="71" mass="8066">MEWLFYIIAFVIGVAITASAVYALHWSSKHGQLRDFEKGAASIFDEKEPIGRPTDFFPQKRRKPKPTTPAT</sequence>
<dbReference type="STRING" id="1184151.AW736_01400"/>
<keyword evidence="2" id="KW-0812">Transmembrane</keyword>
<evidence type="ECO:0000256" key="2">
    <source>
        <dbReference type="SAM" id="Phobius"/>
    </source>
</evidence>